<evidence type="ECO:0000256" key="1">
    <source>
        <dbReference type="ARBA" id="ARBA00022737"/>
    </source>
</evidence>
<feature type="chain" id="PRO_5026192957" description="Galactose oxidase" evidence="4">
    <location>
        <begin position="16"/>
        <end position="576"/>
    </location>
</feature>
<evidence type="ECO:0000313" key="5">
    <source>
        <dbReference type="EMBL" id="KAF2402058.1"/>
    </source>
</evidence>
<keyword evidence="6" id="KW-1185">Reference proteome</keyword>
<keyword evidence="3" id="KW-0812">Transmembrane</keyword>
<evidence type="ECO:0008006" key="7">
    <source>
        <dbReference type="Google" id="ProtNLM"/>
    </source>
</evidence>
<dbReference type="InterPro" id="IPR011043">
    <property type="entry name" value="Gal_Oxase/kelch_b-propeller"/>
</dbReference>
<protein>
    <recommendedName>
        <fullName evidence="7">Galactose oxidase</fullName>
    </recommendedName>
</protein>
<evidence type="ECO:0000256" key="3">
    <source>
        <dbReference type="SAM" id="Phobius"/>
    </source>
</evidence>
<feature type="compositionally biased region" description="Low complexity" evidence="2">
    <location>
        <begin position="470"/>
        <end position="486"/>
    </location>
</feature>
<reference evidence="5" key="1">
    <citation type="journal article" date="2020" name="Stud. Mycol.">
        <title>101 Dothideomycetes genomes: a test case for predicting lifestyles and emergence of pathogens.</title>
        <authorList>
            <person name="Haridas S."/>
            <person name="Albert R."/>
            <person name="Binder M."/>
            <person name="Bloem J."/>
            <person name="Labutti K."/>
            <person name="Salamov A."/>
            <person name="Andreopoulos B."/>
            <person name="Baker S."/>
            <person name="Barry K."/>
            <person name="Bills G."/>
            <person name="Bluhm B."/>
            <person name="Cannon C."/>
            <person name="Castanera R."/>
            <person name="Culley D."/>
            <person name="Daum C."/>
            <person name="Ezra D."/>
            <person name="Gonzalez J."/>
            <person name="Henrissat B."/>
            <person name="Kuo A."/>
            <person name="Liang C."/>
            <person name="Lipzen A."/>
            <person name="Lutzoni F."/>
            <person name="Magnuson J."/>
            <person name="Mondo S."/>
            <person name="Nolan M."/>
            <person name="Ohm R."/>
            <person name="Pangilinan J."/>
            <person name="Park H.-J."/>
            <person name="Ramirez L."/>
            <person name="Alfaro M."/>
            <person name="Sun H."/>
            <person name="Tritt A."/>
            <person name="Yoshinaga Y."/>
            <person name="Zwiers L.-H."/>
            <person name="Turgeon B."/>
            <person name="Goodwin S."/>
            <person name="Spatafora J."/>
            <person name="Crous P."/>
            <person name="Grigoriev I."/>
        </authorList>
    </citation>
    <scope>NUCLEOTIDE SEQUENCE</scope>
    <source>
        <strain evidence="5">CBS 262.69</strain>
    </source>
</reference>
<organism evidence="5 6">
    <name type="scientific">Trichodelitschia bisporula</name>
    <dbReference type="NCBI Taxonomy" id="703511"/>
    <lineage>
        <taxon>Eukaryota</taxon>
        <taxon>Fungi</taxon>
        <taxon>Dikarya</taxon>
        <taxon>Ascomycota</taxon>
        <taxon>Pezizomycotina</taxon>
        <taxon>Dothideomycetes</taxon>
        <taxon>Dothideomycetes incertae sedis</taxon>
        <taxon>Phaeotrichales</taxon>
        <taxon>Phaeotrichaceae</taxon>
        <taxon>Trichodelitschia</taxon>
    </lineage>
</organism>
<evidence type="ECO:0000256" key="4">
    <source>
        <dbReference type="SAM" id="SignalP"/>
    </source>
</evidence>
<keyword evidence="1" id="KW-0677">Repeat</keyword>
<sequence length="576" mass="60494">MKVLSLSLCIAMVSAWPWPLERRQANSAIGATAFRRRGGHSSTVLGKFVYIDGGEFSYKNIDANVTTQYSNTLIAIDLSKDWTNSTVTLQSISKPSGVPNLVSQGGLWTDAEQTTLYTGFGGRGSAFGDAKPQWHGLWSFKPDNSGSGTWTNMNDTATVFQSQNRPWNPAVTSGDGMGYALGGFGAVDGSNNGDAFKIPAPGLLVYNMTTHDLANKTVTPSVLSSGTIQGGALHFVPNFGPRGLLVQIGGEQVGAKSQFPDIGQVQVYDPASDSWYTQSTTGNMPSNRKEFCIAGVASTNETYEILVYGGWGGNLGARAIPYDEAYVLSLPGFNWFKAPYPASNPRHALTCHHVGGGQVLTIGGLNTAVEVKLYPYWEPFNLQDNFAQGLGVFDMKTMSWQSGYKADGGEYASPDVVQNFYSDNGPIPKALSQDLKTLFGIKRFSSATNATSSGTGPGTGSSGSKGGSGSSSNSNGGISESSSSSGLSPGAIAGIVVGVVLGLILLAALAFMMIRRRRARRVAGAGAAAPDGGPAYQGVVEAPGESAKYEMPGDGVVYAGAAPAKQRREGEFHELE</sequence>
<evidence type="ECO:0000313" key="6">
    <source>
        <dbReference type="Proteomes" id="UP000799640"/>
    </source>
</evidence>
<dbReference type="PANTHER" id="PTHR47435:SF4">
    <property type="entry name" value="KELCH REPEAT PROTEIN (AFU_ORTHOLOGUE AFUA_5G12780)"/>
    <property type="match status" value="1"/>
</dbReference>
<keyword evidence="3" id="KW-0472">Membrane</keyword>
<dbReference type="EMBL" id="ML996692">
    <property type="protein sequence ID" value="KAF2402058.1"/>
    <property type="molecule type" value="Genomic_DNA"/>
</dbReference>
<name>A0A6G1I184_9PEZI</name>
<dbReference type="AlphaFoldDB" id="A0A6G1I184"/>
<feature type="compositionally biased region" description="Gly residues" evidence="2">
    <location>
        <begin position="455"/>
        <end position="469"/>
    </location>
</feature>
<proteinExistence type="predicted"/>
<feature type="region of interest" description="Disordered" evidence="2">
    <location>
        <begin position="449"/>
        <end position="486"/>
    </location>
</feature>
<dbReference type="PANTHER" id="PTHR47435">
    <property type="entry name" value="KELCH REPEAT PROTEIN (AFU_ORTHOLOGUE AFUA_5G12780)"/>
    <property type="match status" value="1"/>
</dbReference>
<accession>A0A6G1I184</accession>
<keyword evidence="4" id="KW-0732">Signal</keyword>
<gene>
    <name evidence="5" type="ORF">EJ06DRAFT_529186</name>
</gene>
<dbReference type="OrthoDB" id="10251809at2759"/>
<feature type="transmembrane region" description="Helical" evidence="3">
    <location>
        <begin position="491"/>
        <end position="514"/>
    </location>
</feature>
<dbReference type="SUPFAM" id="SSF50965">
    <property type="entry name" value="Galactose oxidase, central domain"/>
    <property type="match status" value="1"/>
</dbReference>
<evidence type="ECO:0000256" key="2">
    <source>
        <dbReference type="SAM" id="MobiDB-lite"/>
    </source>
</evidence>
<keyword evidence="3" id="KW-1133">Transmembrane helix</keyword>
<feature type="signal peptide" evidence="4">
    <location>
        <begin position="1"/>
        <end position="15"/>
    </location>
</feature>
<dbReference type="Proteomes" id="UP000799640">
    <property type="component" value="Unassembled WGS sequence"/>
</dbReference>